<dbReference type="GO" id="GO:0043683">
    <property type="term" value="P:type IV pilus assembly"/>
    <property type="evidence" value="ECO:0007669"/>
    <property type="project" value="InterPro"/>
</dbReference>
<dbReference type="Pfam" id="PF16074">
    <property type="entry name" value="PilW"/>
    <property type="match status" value="1"/>
</dbReference>
<dbReference type="OrthoDB" id="5296662at2"/>
<dbReference type="RefSeq" id="WP_105935608.1">
    <property type="nucleotide sequence ID" value="NZ_PVNP01000188.1"/>
</dbReference>
<reference evidence="3" key="1">
    <citation type="journal article" date="2020" name="Int. J. Syst. Evol. Microbiol.">
        <title>Alteromonas alba sp. nov., a marine bacterium isolated from the seawater of the West Pacific Ocean.</title>
        <authorList>
            <person name="Sun C."/>
            <person name="Wu Y.-H."/>
            <person name="Xamxidin M."/>
            <person name="Cheng H."/>
            <person name="Xu X.-W."/>
        </authorList>
    </citation>
    <scope>NUCLEOTIDE SEQUENCE [LARGE SCALE GENOMIC DNA]</scope>
    <source>
        <strain evidence="3">190</strain>
    </source>
</reference>
<feature type="transmembrane region" description="Helical" evidence="1">
    <location>
        <begin position="12"/>
        <end position="31"/>
    </location>
</feature>
<dbReference type="PROSITE" id="PS00409">
    <property type="entry name" value="PROKAR_NTER_METHYL"/>
    <property type="match status" value="1"/>
</dbReference>
<dbReference type="InterPro" id="IPR032092">
    <property type="entry name" value="PilW"/>
</dbReference>
<keyword evidence="1" id="KW-0472">Membrane</keyword>
<dbReference type="EMBL" id="PVNP01000188">
    <property type="protein sequence ID" value="PRO72369.1"/>
    <property type="molecule type" value="Genomic_DNA"/>
</dbReference>
<organism evidence="2 3">
    <name type="scientific">Alteromonas alba</name>
    <dbReference type="NCBI Taxonomy" id="2079529"/>
    <lineage>
        <taxon>Bacteria</taxon>
        <taxon>Pseudomonadati</taxon>
        <taxon>Pseudomonadota</taxon>
        <taxon>Gammaproteobacteria</taxon>
        <taxon>Alteromonadales</taxon>
        <taxon>Alteromonadaceae</taxon>
        <taxon>Alteromonas/Salinimonas group</taxon>
        <taxon>Alteromonas</taxon>
    </lineage>
</organism>
<comment type="caution">
    <text evidence="2">The sequence shown here is derived from an EMBL/GenBank/DDBJ whole genome shotgun (WGS) entry which is preliminary data.</text>
</comment>
<dbReference type="Proteomes" id="UP000238949">
    <property type="component" value="Unassembled WGS sequence"/>
</dbReference>
<dbReference type="InterPro" id="IPR012902">
    <property type="entry name" value="N_methyl_site"/>
</dbReference>
<dbReference type="NCBIfam" id="TIGR02532">
    <property type="entry name" value="IV_pilin_GFxxxE"/>
    <property type="match status" value="1"/>
</dbReference>
<sequence>MKQQSGFSLIELMISLVLGLIILSGVIQVFVSTRATNSLNQAIAEIQEYGRYITLRIQDELREVGRYDINTTNIEDSTDLVLESSFVLRQPVAIANDYPSMATLGSTEGAGSASDGLVVNLLAEQDCTGNRFNATAPEHLHIVNHYFVENGQLKCIGYNGRYLRGFSGNPTPSAEVVLLDGVDNMQVEYGLSADVTGNDGRVVTYVDASELGNARLANQQVVAIRLALLLKSAPINLQNIANEKVRLLSEAPVTLDQQHYYQVFTVSVALRNSLNYVGSAVL</sequence>
<evidence type="ECO:0000313" key="2">
    <source>
        <dbReference type="EMBL" id="PRO72369.1"/>
    </source>
</evidence>
<evidence type="ECO:0000256" key="1">
    <source>
        <dbReference type="SAM" id="Phobius"/>
    </source>
</evidence>
<dbReference type="AlphaFoldDB" id="A0A2S9V7E0"/>
<protein>
    <submittedName>
        <fullName evidence="2">Pilin</fullName>
    </submittedName>
</protein>
<accession>A0A2S9V7E0</accession>
<evidence type="ECO:0000313" key="3">
    <source>
        <dbReference type="Proteomes" id="UP000238949"/>
    </source>
</evidence>
<gene>
    <name evidence="2" type="ORF">C6Y40_17075</name>
</gene>
<keyword evidence="1" id="KW-1133">Transmembrane helix</keyword>
<proteinExistence type="predicted"/>
<dbReference type="Pfam" id="PF07963">
    <property type="entry name" value="N_methyl"/>
    <property type="match status" value="1"/>
</dbReference>
<keyword evidence="3" id="KW-1185">Reference proteome</keyword>
<keyword evidence="1" id="KW-0812">Transmembrane</keyword>
<name>A0A2S9V7E0_9ALTE</name>